<dbReference type="EMBL" id="JAINDJ010000002">
    <property type="protein sequence ID" value="KAG9457122.1"/>
    <property type="molecule type" value="Genomic_DNA"/>
</dbReference>
<accession>A0AAV7FAP7</accession>
<reference evidence="8 9" key="1">
    <citation type="submission" date="2021-07" db="EMBL/GenBank/DDBJ databases">
        <title>The Aristolochia fimbriata genome: insights into angiosperm evolution, floral development and chemical biosynthesis.</title>
        <authorList>
            <person name="Jiao Y."/>
        </authorList>
    </citation>
    <scope>NUCLEOTIDE SEQUENCE [LARGE SCALE GENOMIC DNA]</scope>
    <source>
        <strain evidence="8">IBCAS-2021</strain>
        <tissue evidence="8">Leaf</tissue>
    </source>
</reference>
<organism evidence="8 9">
    <name type="scientific">Aristolochia fimbriata</name>
    <name type="common">White veined hardy Dutchman's pipe vine</name>
    <dbReference type="NCBI Taxonomy" id="158543"/>
    <lineage>
        <taxon>Eukaryota</taxon>
        <taxon>Viridiplantae</taxon>
        <taxon>Streptophyta</taxon>
        <taxon>Embryophyta</taxon>
        <taxon>Tracheophyta</taxon>
        <taxon>Spermatophyta</taxon>
        <taxon>Magnoliopsida</taxon>
        <taxon>Magnoliidae</taxon>
        <taxon>Piperales</taxon>
        <taxon>Aristolochiaceae</taxon>
        <taxon>Aristolochia</taxon>
    </lineage>
</organism>
<feature type="domain" description="FAE" evidence="6">
    <location>
        <begin position="72"/>
        <end position="364"/>
    </location>
</feature>
<keyword evidence="5" id="KW-0472">Membrane</keyword>
<dbReference type="InterPro" id="IPR013747">
    <property type="entry name" value="ACP_syn_III_C"/>
</dbReference>
<dbReference type="PANTHER" id="PTHR31561">
    <property type="entry name" value="3-KETOACYL-COA SYNTHASE"/>
    <property type="match status" value="1"/>
</dbReference>
<evidence type="ECO:0000313" key="8">
    <source>
        <dbReference type="EMBL" id="KAG9457122.1"/>
    </source>
</evidence>
<dbReference type="Proteomes" id="UP000825729">
    <property type="component" value="Unassembled WGS sequence"/>
</dbReference>
<feature type="transmembrane region" description="Helical" evidence="5">
    <location>
        <begin position="24"/>
        <end position="45"/>
    </location>
</feature>
<evidence type="ECO:0000313" key="9">
    <source>
        <dbReference type="Proteomes" id="UP000825729"/>
    </source>
</evidence>
<feature type="domain" description="Beta-ketoacyl-[acyl-carrier-protein] synthase III C-terminal" evidence="7">
    <location>
        <begin position="381"/>
        <end position="455"/>
    </location>
</feature>
<comment type="caution">
    <text evidence="8">The sequence shown here is derived from an EMBL/GenBank/DDBJ whole genome shotgun (WGS) entry which is preliminary data.</text>
</comment>
<feature type="transmembrane region" description="Helical" evidence="5">
    <location>
        <begin position="52"/>
        <end position="73"/>
    </location>
</feature>
<dbReference type="InterPro" id="IPR016039">
    <property type="entry name" value="Thiolase-like"/>
</dbReference>
<dbReference type="GO" id="GO:0006633">
    <property type="term" value="P:fatty acid biosynthetic process"/>
    <property type="evidence" value="ECO:0007669"/>
    <property type="project" value="InterPro"/>
</dbReference>
<gene>
    <name evidence="8" type="ORF">H6P81_001630</name>
</gene>
<evidence type="ECO:0000256" key="5">
    <source>
        <dbReference type="SAM" id="Phobius"/>
    </source>
</evidence>
<dbReference type="GO" id="GO:0016747">
    <property type="term" value="F:acyltransferase activity, transferring groups other than amino-acyl groups"/>
    <property type="evidence" value="ECO:0007669"/>
    <property type="project" value="InterPro"/>
</dbReference>
<keyword evidence="5" id="KW-0812">Transmembrane</keyword>
<proteinExistence type="inferred from homology"/>
<evidence type="ECO:0000256" key="1">
    <source>
        <dbReference type="ARBA" id="ARBA00005531"/>
    </source>
</evidence>
<dbReference type="AlphaFoldDB" id="A0AAV7FAP7"/>
<evidence type="ECO:0000259" key="6">
    <source>
        <dbReference type="Pfam" id="PF08392"/>
    </source>
</evidence>
<keyword evidence="9" id="KW-1185">Reference proteome</keyword>
<dbReference type="InterPro" id="IPR012392">
    <property type="entry name" value="3-ktacl-CoA_syn"/>
</dbReference>
<evidence type="ECO:0000256" key="3">
    <source>
        <dbReference type="ARBA" id="ARBA00023315"/>
    </source>
</evidence>
<dbReference type="InterPro" id="IPR013601">
    <property type="entry name" value="FAE1_typ3_polyketide_synth"/>
</dbReference>
<evidence type="ECO:0000256" key="4">
    <source>
        <dbReference type="PIRNR" id="PIRNR036417"/>
    </source>
</evidence>
<name>A0AAV7FAP7_ARIFI</name>
<keyword evidence="5" id="KW-1133">Transmembrane helix</keyword>
<dbReference type="SUPFAM" id="SSF53901">
    <property type="entry name" value="Thiolase-like"/>
    <property type="match status" value="2"/>
</dbReference>
<comment type="similarity">
    <text evidence="1 4">Belongs to the thiolase-like superfamily. Chalcone/stilbene synthases family.</text>
</comment>
<dbReference type="PIRSF" id="PIRSF036417">
    <property type="entry name" value="3-ktacl-CoA_syn"/>
    <property type="match status" value="1"/>
</dbReference>
<dbReference type="Pfam" id="PF08392">
    <property type="entry name" value="FAE1_CUT1_RppA"/>
    <property type="match status" value="1"/>
</dbReference>
<keyword evidence="2 4" id="KW-0808">Transferase</keyword>
<dbReference type="EC" id="2.3.1.-" evidence="4"/>
<dbReference type="CDD" id="cd00831">
    <property type="entry name" value="CHS_like"/>
    <property type="match status" value="1"/>
</dbReference>
<sequence length="482" mass="54607">MEERHSQSWVCSNDQLLTQLKSRLVHFLIKLLYFFTVVAIQAGLIAYRCKPIVCTLIPISLLLLYLAFHYYYFSRPVPVYLVDFSCLRPKQSYRVPLAGFVENASLLRIFDQKSVSFMADVIRVSGTGEETYFPPSLRYIPPRTQHEECIKEAELLYFPVMDSLLAKTHLSPLHIDVLIVNCSGFGPSPSRTSMIVHRYKMRDDVKTFNLSGMGCSAGGIGIDLARNILQNRRGNKCSYAVVLSGEILSTGWYSGKDRRKLLLNCVFRMGSSAILLTNRDEAPKQRAKYKISRVLRTNRSLDDKAYLCGFRSEDDEGITGFSIERTCQEAAAETLRANVSVLGRFLLPHSEIAKYVLSLIRKKLFINSSAEAPYVPSFSSAIQHYCMPVSGLPMLKELGKGLKLRREEMEPAAMSLHRFGNQSSASMWYEMAYMEAKGRVKKGDKIWQLWIGSGTKCRRSSRGVRGSTAFIATPLKYRVFSY</sequence>
<comment type="pathway">
    <text evidence="4">Lipid metabolism; fatty acid biosynthesis.</text>
</comment>
<keyword evidence="3 4" id="KW-0012">Acyltransferase</keyword>
<dbReference type="GO" id="GO:0016020">
    <property type="term" value="C:membrane"/>
    <property type="evidence" value="ECO:0007669"/>
    <property type="project" value="InterPro"/>
</dbReference>
<dbReference type="Pfam" id="PF08541">
    <property type="entry name" value="ACP_syn_III_C"/>
    <property type="match status" value="1"/>
</dbReference>
<evidence type="ECO:0000256" key="2">
    <source>
        <dbReference type="ARBA" id="ARBA00022679"/>
    </source>
</evidence>
<dbReference type="Gene3D" id="3.40.47.10">
    <property type="match status" value="1"/>
</dbReference>
<evidence type="ECO:0000259" key="7">
    <source>
        <dbReference type="Pfam" id="PF08541"/>
    </source>
</evidence>
<protein>
    <recommendedName>
        <fullName evidence="4">3-ketoacyl-CoA synthase</fullName>
        <ecNumber evidence="4">2.3.1.-</ecNumber>
    </recommendedName>
</protein>